<dbReference type="KEGG" id="ksc:CD178_01640"/>
<dbReference type="AlphaFoldDB" id="A0A347WC14"/>
<dbReference type="EMBL" id="CP023036">
    <property type="protein sequence ID" value="AXY22407.1"/>
    <property type="molecule type" value="Genomic_DNA"/>
</dbReference>
<evidence type="ECO:0000313" key="2">
    <source>
        <dbReference type="Proteomes" id="UP000264120"/>
    </source>
</evidence>
<gene>
    <name evidence="1" type="ORF">CD178_01640</name>
</gene>
<sequence length="212" mass="23856">MLAPSGDIVSWNDLADALREINVVTQNNLCCIFGVCFGLTLSQTLEALEPSPFFLTIAPESEVLVGVLEDSVPCFYKELFCTGDIRVAFDTHLGEHFKCYHSTELIFIALAQFQASNLMGRGLREFRESQVSLVRGLSRCGGIPEPQLAITRKVVKEILRPSQVLLDLIVNRCFMGRDPDFGLPEIDKIARKLKLKMEQKEKKKREKIGLRP</sequence>
<proteinExistence type="predicted"/>
<dbReference type="Proteomes" id="UP000264120">
    <property type="component" value="Chromosome"/>
</dbReference>
<reference evidence="1 2" key="1">
    <citation type="submission" date="2017-08" db="EMBL/GenBank/DDBJ databases">
        <title>Complete genome sequence of Gluconacetobacter saccharivorans CV1 isolated from Fermented Vinegar.</title>
        <authorList>
            <person name="Kim S.-Y."/>
        </authorList>
    </citation>
    <scope>NUCLEOTIDE SEQUENCE [LARGE SCALE GENOMIC DNA]</scope>
    <source>
        <strain evidence="1 2">CV1</strain>
    </source>
</reference>
<evidence type="ECO:0000313" key="1">
    <source>
        <dbReference type="EMBL" id="AXY22407.1"/>
    </source>
</evidence>
<dbReference type="RefSeq" id="WP_162900435.1">
    <property type="nucleotide sequence ID" value="NZ_CP023036.1"/>
</dbReference>
<name>A0A347WC14_9PROT</name>
<accession>A0A347WC14</accession>
<protein>
    <submittedName>
        <fullName evidence="1">Uncharacterized protein</fullName>
    </submittedName>
</protein>
<organism evidence="1 2">
    <name type="scientific">Komagataeibacter saccharivorans</name>
    <dbReference type="NCBI Taxonomy" id="265959"/>
    <lineage>
        <taxon>Bacteria</taxon>
        <taxon>Pseudomonadati</taxon>
        <taxon>Pseudomonadota</taxon>
        <taxon>Alphaproteobacteria</taxon>
        <taxon>Acetobacterales</taxon>
        <taxon>Acetobacteraceae</taxon>
        <taxon>Komagataeibacter</taxon>
    </lineage>
</organism>
<keyword evidence="2" id="KW-1185">Reference proteome</keyword>